<keyword evidence="4 5" id="KW-0460">Magnesium</keyword>
<keyword evidence="9" id="KW-0456">Lyase</keyword>
<evidence type="ECO:0000313" key="9">
    <source>
        <dbReference type="EMBL" id="CAB9509552.1"/>
    </source>
</evidence>
<keyword evidence="2 5" id="KW-0479">Metal-binding</keyword>
<feature type="binding site" evidence="5">
    <location>
        <position position="190"/>
    </location>
    <ligand>
        <name>Mg(2+)</name>
        <dbReference type="ChEBI" id="CHEBI:18420"/>
        <label>1</label>
    </ligand>
</feature>
<protein>
    <submittedName>
        <fullName evidence="9">Lyase</fullName>
    </submittedName>
</protein>
<feature type="binding site" evidence="5">
    <location>
        <position position="188"/>
    </location>
    <ligand>
        <name>Mg(2+)</name>
        <dbReference type="ChEBI" id="CHEBI:18420"/>
        <label>1</label>
    </ligand>
</feature>
<name>A0A9N8DV60_9STRA</name>
<evidence type="ECO:0000256" key="3">
    <source>
        <dbReference type="ARBA" id="ARBA00022801"/>
    </source>
</evidence>
<feature type="binding site" evidence="5">
    <location>
        <position position="66"/>
    </location>
    <ligand>
        <name>Mg(2+)</name>
        <dbReference type="ChEBI" id="CHEBI:18420"/>
        <label>1</label>
    </ligand>
</feature>
<reference evidence="9" key="1">
    <citation type="submission" date="2020-06" db="EMBL/GenBank/DDBJ databases">
        <authorList>
            <consortium name="Plant Systems Biology data submission"/>
        </authorList>
    </citation>
    <scope>NUCLEOTIDE SEQUENCE</scope>
    <source>
        <strain evidence="9">D6</strain>
    </source>
</reference>
<feature type="region of interest" description="Disordered" evidence="7">
    <location>
        <begin position="575"/>
        <end position="650"/>
    </location>
</feature>
<dbReference type="GO" id="GO:0005634">
    <property type="term" value="C:nucleus"/>
    <property type="evidence" value="ECO:0007669"/>
    <property type="project" value="TreeGrafter"/>
</dbReference>
<dbReference type="Proteomes" id="UP001153069">
    <property type="component" value="Unassembled WGS sequence"/>
</dbReference>
<comment type="caution">
    <text evidence="9">The sequence shown here is derived from an EMBL/GenBank/DDBJ whole genome shotgun (WGS) entry which is preliminary data.</text>
</comment>
<evidence type="ECO:0000256" key="1">
    <source>
        <dbReference type="ARBA" id="ARBA00007092"/>
    </source>
</evidence>
<organism evidence="9 10">
    <name type="scientific">Seminavis robusta</name>
    <dbReference type="NCBI Taxonomy" id="568900"/>
    <lineage>
        <taxon>Eukaryota</taxon>
        <taxon>Sar</taxon>
        <taxon>Stramenopiles</taxon>
        <taxon>Ochrophyta</taxon>
        <taxon>Bacillariophyta</taxon>
        <taxon>Bacillariophyceae</taxon>
        <taxon>Bacillariophycidae</taxon>
        <taxon>Naviculales</taxon>
        <taxon>Naviculaceae</taxon>
        <taxon>Seminavis</taxon>
    </lineage>
</organism>
<dbReference type="Gene3D" id="3.60.10.10">
    <property type="entry name" value="Endonuclease/exonuclease/phosphatase"/>
    <property type="match status" value="2"/>
</dbReference>
<dbReference type="InterPro" id="IPR005135">
    <property type="entry name" value="Endo/exonuclease/phosphatase"/>
</dbReference>
<evidence type="ECO:0000256" key="6">
    <source>
        <dbReference type="PIRSR" id="PIRSR604808-3"/>
    </source>
</evidence>
<dbReference type="EMBL" id="CAICTM010000393">
    <property type="protein sequence ID" value="CAB9509552.1"/>
    <property type="molecule type" value="Genomic_DNA"/>
</dbReference>
<dbReference type="GO" id="GO:0008311">
    <property type="term" value="F:double-stranded DNA 3'-5' DNA exonuclease activity"/>
    <property type="evidence" value="ECO:0007669"/>
    <property type="project" value="TreeGrafter"/>
</dbReference>
<evidence type="ECO:0000259" key="8">
    <source>
        <dbReference type="Pfam" id="PF03372"/>
    </source>
</evidence>
<evidence type="ECO:0000256" key="4">
    <source>
        <dbReference type="ARBA" id="ARBA00022842"/>
    </source>
</evidence>
<dbReference type="PROSITE" id="PS51435">
    <property type="entry name" value="AP_NUCLEASE_F1_4"/>
    <property type="match status" value="1"/>
</dbReference>
<evidence type="ECO:0000313" key="10">
    <source>
        <dbReference type="Proteomes" id="UP001153069"/>
    </source>
</evidence>
<dbReference type="GO" id="GO:0006284">
    <property type="term" value="P:base-excision repair"/>
    <property type="evidence" value="ECO:0007669"/>
    <property type="project" value="TreeGrafter"/>
</dbReference>
<accession>A0A9N8DV60</accession>
<dbReference type="InterPro" id="IPR036691">
    <property type="entry name" value="Endo/exonu/phosph_ase_sf"/>
</dbReference>
<comment type="similarity">
    <text evidence="1">Belongs to the DNA repair enzymes AP/ExoA family.</text>
</comment>
<comment type="cofactor">
    <cofactor evidence="5">
        <name>Mg(2+)</name>
        <dbReference type="ChEBI" id="CHEBI:18420"/>
    </cofactor>
    <cofactor evidence="5">
        <name>Mn(2+)</name>
        <dbReference type="ChEBI" id="CHEBI:29035"/>
    </cofactor>
    <text evidence="5">Probably binds two magnesium or manganese ions per subunit.</text>
</comment>
<feature type="site" description="Important for catalytic activity" evidence="6">
    <location>
        <position position="416"/>
    </location>
</feature>
<keyword evidence="5" id="KW-0464">Manganese</keyword>
<keyword evidence="10" id="KW-1185">Reference proteome</keyword>
<dbReference type="AlphaFoldDB" id="A0A9N8DV60"/>
<evidence type="ECO:0000256" key="2">
    <source>
        <dbReference type="ARBA" id="ARBA00022723"/>
    </source>
</evidence>
<feature type="site" description="Transition state stabilizer" evidence="6">
    <location>
        <position position="190"/>
    </location>
</feature>
<dbReference type="GO" id="GO:0008081">
    <property type="term" value="F:phosphoric diester hydrolase activity"/>
    <property type="evidence" value="ECO:0007669"/>
    <property type="project" value="TreeGrafter"/>
</dbReference>
<proteinExistence type="inferred from homology"/>
<dbReference type="PANTHER" id="PTHR22748:SF4">
    <property type="entry name" value="DNA-(APURINIC OR APYRIMIDINIC SITE) ENDONUCLEASE 2"/>
    <property type="match status" value="1"/>
</dbReference>
<evidence type="ECO:0000256" key="7">
    <source>
        <dbReference type="SAM" id="MobiDB-lite"/>
    </source>
</evidence>
<dbReference type="OrthoDB" id="391817at2759"/>
<dbReference type="Pfam" id="PF03372">
    <property type="entry name" value="Exo_endo_phos"/>
    <property type="match status" value="1"/>
</dbReference>
<dbReference type="InterPro" id="IPR004808">
    <property type="entry name" value="AP_endonuc_1"/>
</dbReference>
<sequence>MVFLFSWNVAGLSTVVHRIHASYSDGAKEGSGSSSKNQKKGLGGHCRVFAGYFERHASPEIVCLQEAKIPKSQLTNRSEPRGCANVEGYESFWSCRLDDPSKGMNGVVTYAKKGTVISADAFALGDPKLDNQGRCVLTDHGNFVVFNVYVPASGSHSVKDKMRFLQALQRAMKKQREVHNKAVILTGDLNISHGKLDVYWKDLVLHVNELLRQVQQHRQTSATAATTTTSNSRDDFPRWKRQLAEAWPLIVETMKTKEVVPSQTQNSKTGEKFDKFRLQVTMSNPTRIVPLGKHCNVKEYCLYGYCFDEMGFYIDPDTNAVIPTQQENSVALSILQELMFKIAKVEWSDETLKTIADSSDAGRMCCNPFRQWLSKLLEEDDMVDTFRHFYPSARGRFTCWDQYTNRRYENDGTRIDYVIVDRSLSAFLEKGGPLRTGETFVGNKNNPPIKKSDPDAAVAMMDPLTEEAALAAATARGQFRMAAFEGGGIAEATQRTLDTQFGPRHTGIVYTPPSFSDHVAVSLLLAGGSGDTASDGDPPSHWRCKGWGNLVLAGNDPATKKAQPHKVQKSIASFFGRQGGTGSNKSTVSSKPIIPKLPKKRPTIESFFQPKSETPQGKGTVGQARVATRTSKRQKKKGTVPSILSHFSKK</sequence>
<dbReference type="SUPFAM" id="SSF56219">
    <property type="entry name" value="DNase I-like"/>
    <property type="match status" value="1"/>
</dbReference>
<evidence type="ECO:0000256" key="5">
    <source>
        <dbReference type="PIRSR" id="PIRSR604808-2"/>
    </source>
</evidence>
<feature type="binding site" evidence="5">
    <location>
        <position position="8"/>
    </location>
    <ligand>
        <name>Mg(2+)</name>
        <dbReference type="ChEBI" id="CHEBI:18420"/>
        <label>1</label>
    </ligand>
</feature>
<dbReference type="GO" id="GO:0016829">
    <property type="term" value="F:lyase activity"/>
    <property type="evidence" value="ECO:0007669"/>
    <property type="project" value="UniProtKB-KW"/>
</dbReference>
<feature type="domain" description="Endonuclease/exonuclease/phosphatase" evidence="8">
    <location>
        <begin position="6"/>
        <end position="238"/>
    </location>
</feature>
<dbReference type="GO" id="GO:0003906">
    <property type="term" value="F:DNA-(apurinic or apyrimidinic site) endonuclease activity"/>
    <property type="evidence" value="ECO:0007669"/>
    <property type="project" value="TreeGrafter"/>
</dbReference>
<dbReference type="GO" id="GO:0046872">
    <property type="term" value="F:metal ion binding"/>
    <property type="evidence" value="ECO:0007669"/>
    <property type="project" value="UniProtKB-KW"/>
</dbReference>
<keyword evidence="3" id="KW-0378">Hydrolase</keyword>
<dbReference type="PANTHER" id="PTHR22748">
    <property type="entry name" value="AP ENDONUCLEASE"/>
    <property type="match status" value="1"/>
</dbReference>
<gene>
    <name evidence="9" type="ORF">SEMRO_394_G133860.1</name>
</gene>